<name>A0A9P6CT25_9AGAR</name>
<protein>
    <submittedName>
        <fullName evidence="1">Uncharacterized protein</fullName>
    </submittedName>
</protein>
<dbReference type="EMBL" id="MU155224">
    <property type="protein sequence ID" value="KAF9478881.1"/>
    <property type="molecule type" value="Genomic_DNA"/>
</dbReference>
<dbReference type="Proteomes" id="UP000807469">
    <property type="component" value="Unassembled WGS sequence"/>
</dbReference>
<reference evidence="1" key="1">
    <citation type="submission" date="2020-11" db="EMBL/GenBank/DDBJ databases">
        <authorList>
            <consortium name="DOE Joint Genome Institute"/>
            <person name="Ahrendt S."/>
            <person name="Riley R."/>
            <person name="Andreopoulos W."/>
            <person name="Labutti K."/>
            <person name="Pangilinan J."/>
            <person name="Ruiz-Duenas F.J."/>
            <person name="Barrasa J.M."/>
            <person name="Sanchez-Garcia M."/>
            <person name="Camarero S."/>
            <person name="Miyauchi S."/>
            <person name="Serrano A."/>
            <person name="Linde D."/>
            <person name="Babiker R."/>
            <person name="Drula E."/>
            <person name="Ayuso-Fernandez I."/>
            <person name="Pacheco R."/>
            <person name="Padilla G."/>
            <person name="Ferreira P."/>
            <person name="Barriuso J."/>
            <person name="Kellner H."/>
            <person name="Castanera R."/>
            <person name="Alfaro M."/>
            <person name="Ramirez L."/>
            <person name="Pisabarro A.G."/>
            <person name="Kuo A."/>
            <person name="Tritt A."/>
            <person name="Lipzen A."/>
            <person name="He G."/>
            <person name="Yan M."/>
            <person name="Ng V."/>
            <person name="Cullen D."/>
            <person name="Martin F."/>
            <person name="Rosso M.-N."/>
            <person name="Henrissat B."/>
            <person name="Hibbett D."/>
            <person name="Martinez A.T."/>
            <person name="Grigoriev I.V."/>
        </authorList>
    </citation>
    <scope>NUCLEOTIDE SEQUENCE</scope>
    <source>
        <strain evidence="1">CIRM-BRFM 674</strain>
    </source>
</reference>
<organism evidence="1 2">
    <name type="scientific">Pholiota conissans</name>
    <dbReference type="NCBI Taxonomy" id="109636"/>
    <lineage>
        <taxon>Eukaryota</taxon>
        <taxon>Fungi</taxon>
        <taxon>Dikarya</taxon>
        <taxon>Basidiomycota</taxon>
        <taxon>Agaricomycotina</taxon>
        <taxon>Agaricomycetes</taxon>
        <taxon>Agaricomycetidae</taxon>
        <taxon>Agaricales</taxon>
        <taxon>Agaricineae</taxon>
        <taxon>Strophariaceae</taxon>
        <taxon>Pholiota</taxon>
    </lineage>
</organism>
<keyword evidence="2" id="KW-1185">Reference proteome</keyword>
<sequence>MNIEFQFDAISKVFGYMFSAIKASARLRLRRQTPKSCRDVEQVKGPIYVSQFSARLQDHYLSEGTYHMQLYAVKEIWVEEETTSTDGHLTAEISGPDGFRPFYLRFQKFFNQSNFPVFDSFTVTSCLSYSRQKKDTLSRRIPSIKYGDSAFLLYELVVFMYEMTTRNRLFFYEGRYPYIFIRTIFEVLRELHGSMEDASFGEASYFREVYSDECVDKMVDIIGWYEWDREAFVCPIYALKLDRHHLAESNGPPRWKYTKYGQRVENLCLFGIAP</sequence>
<comment type="caution">
    <text evidence="1">The sequence shown here is derived from an EMBL/GenBank/DDBJ whole genome shotgun (WGS) entry which is preliminary data.</text>
</comment>
<proteinExistence type="predicted"/>
<evidence type="ECO:0000313" key="2">
    <source>
        <dbReference type="Proteomes" id="UP000807469"/>
    </source>
</evidence>
<dbReference type="AlphaFoldDB" id="A0A9P6CT25"/>
<gene>
    <name evidence="1" type="ORF">BDN70DRAFT_895350</name>
</gene>
<accession>A0A9P6CT25</accession>
<evidence type="ECO:0000313" key="1">
    <source>
        <dbReference type="EMBL" id="KAF9478881.1"/>
    </source>
</evidence>